<dbReference type="PANTHER" id="PTHR47429">
    <property type="entry name" value="PROTEIN TWIN LOV 1"/>
    <property type="match status" value="1"/>
</dbReference>
<dbReference type="AlphaFoldDB" id="A0A286GMQ9"/>
<dbReference type="SUPFAM" id="SSF55874">
    <property type="entry name" value="ATPase domain of HSP90 chaperone/DNA topoisomerase II/histidine kinase"/>
    <property type="match status" value="1"/>
</dbReference>
<dbReference type="Pfam" id="PF13581">
    <property type="entry name" value="HATPase_c_2"/>
    <property type="match status" value="1"/>
</dbReference>
<dbReference type="SUPFAM" id="SSF55785">
    <property type="entry name" value="PYP-like sensor domain (PAS domain)"/>
    <property type="match status" value="1"/>
</dbReference>
<feature type="domain" description="PAS" evidence="4">
    <location>
        <begin position="21"/>
        <end position="70"/>
    </location>
</feature>
<dbReference type="PANTHER" id="PTHR47429:SF2">
    <property type="entry name" value="PROTEIN TWIN LOV 1"/>
    <property type="match status" value="1"/>
</dbReference>
<evidence type="ECO:0000256" key="3">
    <source>
        <dbReference type="ARBA" id="ARBA00022991"/>
    </source>
</evidence>
<dbReference type="InterPro" id="IPR000700">
    <property type="entry name" value="PAS-assoc_C"/>
</dbReference>
<dbReference type="InterPro" id="IPR035965">
    <property type="entry name" value="PAS-like_dom_sf"/>
</dbReference>
<dbReference type="PROSITE" id="PS50112">
    <property type="entry name" value="PAS"/>
    <property type="match status" value="1"/>
</dbReference>
<evidence type="ECO:0000313" key="6">
    <source>
        <dbReference type="EMBL" id="SOD96369.1"/>
    </source>
</evidence>
<evidence type="ECO:0000256" key="1">
    <source>
        <dbReference type="ARBA" id="ARBA00022630"/>
    </source>
</evidence>
<keyword evidence="7" id="KW-1185">Reference proteome</keyword>
<dbReference type="InterPro" id="IPR000014">
    <property type="entry name" value="PAS"/>
</dbReference>
<proteinExistence type="predicted"/>
<dbReference type="InterPro" id="IPR001610">
    <property type="entry name" value="PAC"/>
</dbReference>
<keyword evidence="3" id="KW-0157">Chromophore</keyword>
<evidence type="ECO:0000259" key="4">
    <source>
        <dbReference type="PROSITE" id="PS50112"/>
    </source>
</evidence>
<dbReference type="RefSeq" id="WP_176525155.1">
    <property type="nucleotide sequence ID" value="NZ_OCNJ01000005.1"/>
</dbReference>
<dbReference type="PROSITE" id="PS50113">
    <property type="entry name" value="PAC"/>
    <property type="match status" value="1"/>
</dbReference>
<dbReference type="EMBL" id="OCNJ01000005">
    <property type="protein sequence ID" value="SOD96369.1"/>
    <property type="molecule type" value="Genomic_DNA"/>
</dbReference>
<organism evidence="6 7">
    <name type="scientific">Caenispirillum bisanense</name>
    <dbReference type="NCBI Taxonomy" id="414052"/>
    <lineage>
        <taxon>Bacteria</taxon>
        <taxon>Pseudomonadati</taxon>
        <taxon>Pseudomonadota</taxon>
        <taxon>Alphaproteobacteria</taxon>
        <taxon>Rhodospirillales</taxon>
        <taxon>Novispirillaceae</taxon>
        <taxon>Caenispirillum</taxon>
    </lineage>
</organism>
<keyword evidence="1" id="KW-0285">Flavoprotein</keyword>
<dbReference type="Gene3D" id="3.30.450.20">
    <property type="entry name" value="PAS domain"/>
    <property type="match status" value="1"/>
</dbReference>
<evidence type="ECO:0000259" key="5">
    <source>
        <dbReference type="PROSITE" id="PS50113"/>
    </source>
</evidence>
<dbReference type="Pfam" id="PF13426">
    <property type="entry name" value="PAS_9"/>
    <property type="match status" value="1"/>
</dbReference>
<dbReference type="Pfam" id="PF07568">
    <property type="entry name" value="HisKA_2"/>
    <property type="match status" value="1"/>
</dbReference>
<dbReference type="NCBIfam" id="TIGR00229">
    <property type="entry name" value="sensory_box"/>
    <property type="match status" value="1"/>
</dbReference>
<keyword evidence="2" id="KW-0288">FMN</keyword>
<dbReference type="Proteomes" id="UP000219621">
    <property type="component" value="Unassembled WGS sequence"/>
</dbReference>
<reference evidence="6 7" key="1">
    <citation type="submission" date="2017-09" db="EMBL/GenBank/DDBJ databases">
        <authorList>
            <person name="Ehlers B."/>
            <person name="Leendertz F.H."/>
        </authorList>
    </citation>
    <scope>NUCLEOTIDE SEQUENCE [LARGE SCALE GENOMIC DNA]</scope>
    <source>
        <strain evidence="6 7">USBA 140</strain>
    </source>
</reference>
<evidence type="ECO:0000256" key="2">
    <source>
        <dbReference type="ARBA" id="ARBA00022643"/>
    </source>
</evidence>
<dbReference type="CDD" id="cd00130">
    <property type="entry name" value="PAS"/>
    <property type="match status" value="1"/>
</dbReference>
<gene>
    <name evidence="6" type="ORF">SAMN05421508_105290</name>
</gene>
<protein>
    <submittedName>
        <fullName evidence="6">PAS domain S-box-containing protein</fullName>
    </submittedName>
</protein>
<name>A0A286GMQ9_9PROT</name>
<evidence type="ECO:0000313" key="7">
    <source>
        <dbReference type="Proteomes" id="UP000219621"/>
    </source>
</evidence>
<dbReference type="Gene3D" id="3.30.565.10">
    <property type="entry name" value="Histidine kinase-like ATPase, C-terminal domain"/>
    <property type="match status" value="1"/>
</dbReference>
<dbReference type="InterPro" id="IPR003594">
    <property type="entry name" value="HATPase_dom"/>
</dbReference>
<dbReference type="SMART" id="SM00086">
    <property type="entry name" value="PAC"/>
    <property type="match status" value="1"/>
</dbReference>
<feature type="domain" description="PAC" evidence="5">
    <location>
        <begin position="97"/>
        <end position="149"/>
    </location>
</feature>
<accession>A0A286GMQ9</accession>
<dbReference type="InterPro" id="IPR011495">
    <property type="entry name" value="Sig_transdc_His_kin_sub2_dim/P"/>
</dbReference>
<dbReference type="InterPro" id="IPR036890">
    <property type="entry name" value="HATPase_C_sf"/>
</dbReference>
<sequence>MTEAPLVLDRPAAAGAVADVLDHPFVRAVRDASQPMTLADPNRPDCPLVFVNQAFLDMTGYSEGEVLGRNCRYLQGPLTDRDTIARIRAAIAAHEPQCVDVLNYRKDGTPFWNQLVLSPLFGADGRLLYYFGSQLDVSDRHRTHDALAQALDMQRALVRDMNHRIANSFTLVLAMMRLQRSAMDDADGRALLDTLESRIRATAEVHHALHRGQGDRVTIAADVFLHRLVEGVRDSMVATADGALLTFDLALAPVRLPADQAIPLGIVVTELVTNAAKHAMRGGRPPHLALALLPARDGRRLCLRVSDDGPGPAAPLSAGTERGSGLDIVAAMTRQLNAAVLTGFTAAGSWTELTFPLQEAPLLSAS</sequence>
<dbReference type="SMART" id="SM00387">
    <property type="entry name" value="HATPase_c"/>
    <property type="match status" value="1"/>
</dbReference>